<sequence>MSTLPISAALRRMSPAWVDTRVYSCFSVLPKTLRRPELSASFSTSQNVGTESGESPNKDFKINPLFENRNPRNLELMGLARKRQGWVLQAPRKDFYHRVLFERSNRHTTGRVEHFSGKTVISASTAEWAIKEGLYSLVDVSAAENIGRILAQRCLESGITEVFYDGLDEHQTSEKMQAFLGGLQEVGLDLEETAAEEPYFVPGVDYSREHRVGERKKWKDDYQPL</sequence>
<dbReference type="GO" id="GO:1990904">
    <property type="term" value="C:ribonucleoprotein complex"/>
    <property type="evidence" value="ECO:0007669"/>
    <property type="project" value="UniProtKB-KW"/>
</dbReference>
<comment type="similarity">
    <text evidence="2">Belongs to the universal ribosomal protein uL18 family.</text>
</comment>
<evidence type="ECO:0000256" key="2">
    <source>
        <dbReference type="ARBA" id="ARBA00007116"/>
    </source>
</evidence>
<dbReference type="PANTHER" id="PTHR12899">
    <property type="entry name" value="39S RIBOSOMAL PROTEIN L18, MITOCHONDRIAL"/>
    <property type="match status" value="1"/>
</dbReference>
<protein>
    <recommendedName>
        <fullName evidence="6">Large ribosomal subunit protein uL18m</fullName>
    </recommendedName>
    <alternativeName>
        <fullName evidence="7">39S ribosomal protein L18, mitochondrial</fullName>
    </alternativeName>
</protein>
<dbReference type="GO" id="GO:0005840">
    <property type="term" value="C:ribosome"/>
    <property type="evidence" value="ECO:0007669"/>
    <property type="project" value="UniProtKB-KW"/>
</dbReference>
<accession>A0ABD0KMJ5</accession>
<keyword evidence="4" id="KW-0496">Mitochondrion</keyword>
<dbReference type="EMBL" id="JACVVK020000153">
    <property type="protein sequence ID" value="KAK7488225.1"/>
    <property type="molecule type" value="Genomic_DNA"/>
</dbReference>
<comment type="subcellular location">
    <subcellularLocation>
        <location evidence="1">Mitochondrion</location>
    </subcellularLocation>
</comment>
<keyword evidence="5" id="KW-0687">Ribonucleoprotein</keyword>
<evidence type="ECO:0000313" key="9">
    <source>
        <dbReference type="EMBL" id="KAK7488225.1"/>
    </source>
</evidence>
<dbReference type="InterPro" id="IPR005484">
    <property type="entry name" value="Ribosomal_uL18_bac/plant/anim"/>
</dbReference>
<gene>
    <name evidence="9" type="ORF">BaRGS_00020532</name>
</gene>
<evidence type="ECO:0000313" key="10">
    <source>
        <dbReference type="Proteomes" id="UP001519460"/>
    </source>
</evidence>
<dbReference type="Pfam" id="PF00861">
    <property type="entry name" value="Ribosomal_L18p"/>
    <property type="match status" value="1"/>
</dbReference>
<name>A0ABD0KMJ5_9CAEN</name>
<evidence type="ECO:0000256" key="6">
    <source>
        <dbReference type="ARBA" id="ARBA00069051"/>
    </source>
</evidence>
<evidence type="ECO:0000256" key="8">
    <source>
        <dbReference type="SAM" id="MobiDB-lite"/>
    </source>
</evidence>
<evidence type="ECO:0000256" key="4">
    <source>
        <dbReference type="ARBA" id="ARBA00023128"/>
    </source>
</evidence>
<dbReference type="Gene3D" id="3.30.420.80">
    <property type="entry name" value="Ribosomal protein S11"/>
    <property type="match status" value="1"/>
</dbReference>
<dbReference type="SUPFAM" id="SSF53137">
    <property type="entry name" value="Translational machinery components"/>
    <property type="match status" value="1"/>
</dbReference>
<dbReference type="InterPro" id="IPR057268">
    <property type="entry name" value="Ribosomal_L18"/>
</dbReference>
<dbReference type="CDD" id="cd00432">
    <property type="entry name" value="Ribosomal_L18_L5e"/>
    <property type="match status" value="1"/>
</dbReference>
<dbReference type="PANTHER" id="PTHR12899:SF3">
    <property type="entry name" value="LARGE RIBOSOMAL SUBUNIT PROTEIN UL18M"/>
    <property type="match status" value="1"/>
</dbReference>
<dbReference type="Proteomes" id="UP001519460">
    <property type="component" value="Unassembled WGS sequence"/>
</dbReference>
<dbReference type="GO" id="GO:0005743">
    <property type="term" value="C:mitochondrial inner membrane"/>
    <property type="evidence" value="ECO:0007669"/>
    <property type="project" value="UniProtKB-ARBA"/>
</dbReference>
<feature type="region of interest" description="Disordered" evidence="8">
    <location>
        <begin position="40"/>
        <end position="61"/>
    </location>
</feature>
<comment type="caution">
    <text evidence="9">The sequence shown here is derived from an EMBL/GenBank/DDBJ whole genome shotgun (WGS) entry which is preliminary data.</text>
</comment>
<keyword evidence="3" id="KW-0689">Ribosomal protein</keyword>
<evidence type="ECO:0000256" key="3">
    <source>
        <dbReference type="ARBA" id="ARBA00022980"/>
    </source>
</evidence>
<dbReference type="InterPro" id="IPR036967">
    <property type="entry name" value="Ribosomal_uS11_sf"/>
</dbReference>
<evidence type="ECO:0000256" key="7">
    <source>
        <dbReference type="ARBA" id="ARBA00082661"/>
    </source>
</evidence>
<dbReference type="AlphaFoldDB" id="A0ABD0KMJ5"/>
<organism evidence="9 10">
    <name type="scientific">Batillaria attramentaria</name>
    <dbReference type="NCBI Taxonomy" id="370345"/>
    <lineage>
        <taxon>Eukaryota</taxon>
        <taxon>Metazoa</taxon>
        <taxon>Spiralia</taxon>
        <taxon>Lophotrochozoa</taxon>
        <taxon>Mollusca</taxon>
        <taxon>Gastropoda</taxon>
        <taxon>Caenogastropoda</taxon>
        <taxon>Sorbeoconcha</taxon>
        <taxon>Cerithioidea</taxon>
        <taxon>Batillariidae</taxon>
        <taxon>Batillaria</taxon>
    </lineage>
</organism>
<proteinExistence type="inferred from homology"/>
<reference evidence="9 10" key="1">
    <citation type="journal article" date="2023" name="Sci. Data">
        <title>Genome assembly of the Korean intertidal mud-creeper Batillaria attramentaria.</title>
        <authorList>
            <person name="Patra A.K."/>
            <person name="Ho P.T."/>
            <person name="Jun S."/>
            <person name="Lee S.J."/>
            <person name="Kim Y."/>
            <person name="Won Y.J."/>
        </authorList>
    </citation>
    <scope>NUCLEOTIDE SEQUENCE [LARGE SCALE GENOMIC DNA]</scope>
    <source>
        <strain evidence="9">Wonlab-2016</strain>
    </source>
</reference>
<dbReference type="FunFam" id="3.30.420.80:FF:000005">
    <property type="entry name" value="39S ribosomal protein L18, mitochondrial"/>
    <property type="match status" value="1"/>
</dbReference>
<feature type="compositionally biased region" description="Polar residues" evidence="8">
    <location>
        <begin position="40"/>
        <end position="55"/>
    </location>
</feature>
<evidence type="ECO:0000256" key="1">
    <source>
        <dbReference type="ARBA" id="ARBA00004173"/>
    </source>
</evidence>
<evidence type="ECO:0000256" key="5">
    <source>
        <dbReference type="ARBA" id="ARBA00023274"/>
    </source>
</evidence>
<keyword evidence="10" id="KW-1185">Reference proteome</keyword>